<accession>A0A7X8YG80</accession>
<keyword evidence="2" id="KW-1185">Reference proteome</keyword>
<organism evidence="1 2">
    <name type="scientific">Vibrio agarilyticus</name>
    <dbReference type="NCBI Taxonomy" id="2726741"/>
    <lineage>
        <taxon>Bacteria</taxon>
        <taxon>Pseudomonadati</taxon>
        <taxon>Pseudomonadota</taxon>
        <taxon>Gammaproteobacteria</taxon>
        <taxon>Vibrionales</taxon>
        <taxon>Vibrionaceae</taxon>
        <taxon>Vibrio</taxon>
    </lineage>
</organism>
<dbReference type="PANTHER" id="PTHR39327:SF1">
    <property type="entry name" value="BLR5470 PROTEIN"/>
    <property type="match status" value="1"/>
</dbReference>
<dbReference type="PANTHER" id="PTHR39327">
    <property type="match status" value="1"/>
</dbReference>
<proteinExistence type="predicted"/>
<dbReference type="Gene3D" id="3.10.620.30">
    <property type="match status" value="1"/>
</dbReference>
<dbReference type="InterPro" id="IPR010319">
    <property type="entry name" value="Transglutaminase-like_Cys_pept"/>
</dbReference>
<dbReference type="EMBL" id="JABAIK010000005">
    <property type="protein sequence ID" value="NLS12683.1"/>
    <property type="molecule type" value="Genomic_DNA"/>
</dbReference>
<evidence type="ECO:0000313" key="2">
    <source>
        <dbReference type="Proteomes" id="UP000535589"/>
    </source>
</evidence>
<evidence type="ECO:0000313" key="1">
    <source>
        <dbReference type="EMBL" id="NLS12683.1"/>
    </source>
</evidence>
<dbReference type="Pfam" id="PF06035">
    <property type="entry name" value="Peptidase_C93"/>
    <property type="match status" value="1"/>
</dbReference>
<dbReference type="AlphaFoldDB" id="A0A7X8YG80"/>
<name>A0A7X8YG80_9VIBR</name>
<comment type="caution">
    <text evidence="1">The sequence shown here is derived from an EMBL/GenBank/DDBJ whole genome shotgun (WGS) entry which is preliminary data.</text>
</comment>
<protein>
    <recommendedName>
        <fullName evidence="3">Sulfate adenylyltransferase</fullName>
    </recommendedName>
</protein>
<gene>
    <name evidence="1" type="ORF">HGP28_07160</name>
</gene>
<dbReference type="Proteomes" id="UP000535589">
    <property type="component" value="Unassembled WGS sequence"/>
</dbReference>
<sequence length="159" mass="18548">MQQLHQINDYFNQLRFIPDSKLWGQDDYWATPLEFIGSNGGDCEDFTIAKYFSLRELGISDTQLRLVYVKAIKLNQFHMVLAYYPTPSSDPFILDNLIPEVMAASKRHDLKPIYSFNGDKLWLMKTNPQVAGEASRLSLWNDLRERQSSMMLKRPKIQL</sequence>
<evidence type="ECO:0008006" key="3">
    <source>
        <dbReference type="Google" id="ProtNLM"/>
    </source>
</evidence>
<reference evidence="1 2" key="1">
    <citation type="submission" date="2020-04" db="EMBL/GenBank/DDBJ databases">
        <title>Vibrio sp. SM6, a novel species isolated from seawater.</title>
        <authorList>
            <person name="Wang X."/>
        </authorList>
    </citation>
    <scope>NUCLEOTIDE SEQUENCE [LARGE SCALE GENOMIC DNA]</scope>
    <source>
        <strain evidence="1 2">SM6</strain>
    </source>
</reference>